<proteinExistence type="predicted"/>
<dbReference type="RefSeq" id="WP_322541209.1">
    <property type="nucleotide sequence ID" value="NZ_JAOBTT010000001.1"/>
</dbReference>
<gene>
    <name evidence="1" type="ORF">N4G40_01825</name>
</gene>
<reference evidence="2" key="1">
    <citation type="submission" date="2023-07" db="EMBL/GenBank/DDBJ databases">
        <title>Structural and functional analysis of rice phyllospheric bacteria for their antimicrobial properties and defense elicitation against blast disease.</title>
        <authorList>
            <person name="Sahu K.P."/>
            <person name="Asharani P."/>
            <person name="Kumar M."/>
            <person name="Reddy B."/>
            <person name="Kumar A."/>
        </authorList>
    </citation>
    <scope>NUCLEOTIDE SEQUENCE [LARGE SCALE GENOMIC DNA]</scope>
    <source>
        <strain evidence="2">OsEp_Plm_30P10</strain>
    </source>
</reference>
<evidence type="ECO:0000313" key="1">
    <source>
        <dbReference type="EMBL" id="MDZ7277025.1"/>
    </source>
</evidence>
<name>A0ABU5LAS9_9GAMM</name>
<evidence type="ECO:0000313" key="2">
    <source>
        <dbReference type="Proteomes" id="UP001288620"/>
    </source>
</evidence>
<dbReference type="Proteomes" id="UP001288620">
    <property type="component" value="Unassembled WGS sequence"/>
</dbReference>
<comment type="caution">
    <text evidence="1">The sequence shown here is derived from an EMBL/GenBank/DDBJ whole genome shotgun (WGS) entry which is preliminary data.</text>
</comment>
<keyword evidence="2" id="KW-1185">Reference proteome</keyword>
<accession>A0ABU5LAS9</accession>
<sequence>MGDITRSNYPELDKVLWDFHNQKIPAQLAFQMYEKRWKFIDEKHMEQKERRLLAQLTDEYGNGLFMAA</sequence>
<dbReference type="EMBL" id="JAOBTT010000001">
    <property type="protein sequence ID" value="MDZ7277025.1"/>
    <property type="molecule type" value="Genomic_DNA"/>
</dbReference>
<organism evidence="1 2">
    <name type="scientific">Pantoea eucrina</name>
    <dbReference type="NCBI Taxonomy" id="472693"/>
    <lineage>
        <taxon>Bacteria</taxon>
        <taxon>Pseudomonadati</taxon>
        <taxon>Pseudomonadota</taxon>
        <taxon>Gammaproteobacteria</taxon>
        <taxon>Enterobacterales</taxon>
        <taxon>Erwiniaceae</taxon>
        <taxon>Pantoea</taxon>
    </lineage>
</organism>
<protein>
    <submittedName>
        <fullName evidence="1">Uncharacterized protein</fullName>
    </submittedName>
</protein>